<dbReference type="AlphaFoldDB" id="A0A8J2L1S7"/>
<accession>A0A8J2L1S7</accession>
<reference evidence="1" key="1">
    <citation type="submission" date="2021-06" db="EMBL/GenBank/DDBJ databases">
        <authorList>
            <person name="Hodson N. C."/>
            <person name="Mongue J. A."/>
            <person name="Jaron S. K."/>
        </authorList>
    </citation>
    <scope>NUCLEOTIDE SEQUENCE</scope>
</reference>
<evidence type="ECO:0000313" key="1">
    <source>
        <dbReference type="EMBL" id="CAG7785704.1"/>
    </source>
</evidence>
<keyword evidence="2" id="KW-1185">Reference proteome</keyword>
<name>A0A8J2L1S7_9HEXA</name>
<dbReference type="EMBL" id="CAJVCH010301652">
    <property type="protein sequence ID" value="CAG7785704.1"/>
    <property type="molecule type" value="Genomic_DNA"/>
</dbReference>
<gene>
    <name evidence="1" type="ORF">AFUS01_LOCUS24314</name>
</gene>
<protein>
    <submittedName>
        <fullName evidence="1">Uncharacterized protein</fullName>
    </submittedName>
</protein>
<proteinExistence type="predicted"/>
<evidence type="ECO:0000313" key="2">
    <source>
        <dbReference type="Proteomes" id="UP000708208"/>
    </source>
</evidence>
<sequence>MEGRDFDAAALQNYLKWGSGPFGTNGLVGGAMFTSSFAARPEWADIYALLWPASVHPKFALELEVYQSPKVLGRSLWKV</sequence>
<comment type="caution">
    <text evidence="1">The sequence shown here is derived from an EMBL/GenBank/DDBJ whole genome shotgun (WGS) entry which is preliminary data.</text>
</comment>
<organism evidence="1 2">
    <name type="scientific">Allacma fusca</name>
    <dbReference type="NCBI Taxonomy" id="39272"/>
    <lineage>
        <taxon>Eukaryota</taxon>
        <taxon>Metazoa</taxon>
        <taxon>Ecdysozoa</taxon>
        <taxon>Arthropoda</taxon>
        <taxon>Hexapoda</taxon>
        <taxon>Collembola</taxon>
        <taxon>Symphypleona</taxon>
        <taxon>Sminthuridae</taxon>
        <taxon>Allacma</taxon>
    </lineage>
</organism>
<dbReference type="Proteomes" id="UP000708208">
    <property type="component" value="Unassembled WGS sequence"/>
</dbReference>